<comment type="subcellular location">
    <subcellularLocation>
        <location evidence="1">Cytoplasm</location>
    </subcellularLocation>
</comment>
<dbReference type="PROSITE" id="PS51718">
    <property type="entry name" value="G_DYNAMIN_2"/>
    <property type="match status" value="1"/>
</dbReference>
<reference evidence="9" key="2">
    <citation type="submission" date="2025-09" db="UniProtKB">
        <authorList>
            <consortium name="Ensembl"/>
        </authorList>
    </citation>
    <scope>IDENTIFICATION</scope>
</reference>
<sequence length="820" mass="92908">MQKSRSCCMLSTDKQRRRKQRVSNCSKPIMKASSAFSFGAIPPNSVFTGFSVQPEKGIPVTVSALPDVPCTRADQANSTFGVPGGSNPGLNVQPVPQSEATLPAQFLPKLKEPEQAALPLSATSLFSGRDENIHYVMDKVQQLELDKNHQEAQKQQKKAENSLYGQYEEKVRPCIDLIDSLRTLGVEKDLPLPAIAVIGDQSSGKSSVLEALSGVALPRGSGIVTRCPLVLKLKKTAPEHGWKGKISYRDIHEVLQNPAQVEKEIRKAQDAMAGEGVGISHELISLEISSRGVPDLTLIDLPGIARVAVGNQPEDIGEQIKKLIKRIITKQETINLVVVPSNVDIATTEALKMAQEVDPLGERTLGILTKPDLVDKGTEEAIVDIVRNLVIHLKKGYMVVKCRGQQDIQNNLSLDCAIQKERKFFQDHEYFSVLLDERKATIPLLAEKLTAELVFHIYKNIPRLEDQISEELQKSSQELRKYGKGTPRTDGEKLFFLIDKIKLFNQDIVNSAHGEEKVSGNESRLFTKVRKEFQKWGKALDESSVKVQKVIHHEVWRFESQYRGRELPGFINYRTFEDIVKQQIKELEEPAIEILKTVVEIVRQHFTVLAKAHFDDFYNLNRAAKDRIEDIREKQAEAAETMIRTQFKMEQMVYCQDNIYSEDLKSIREETAEQATDKKTMTPKSSKFNFGTTPLHNQYSVKEMAYHLEAYFTGAGNRLSSQIPLIMQSFILQDYGDNLQNAMMQLLQEKAQLGFFLEERKEVADQRNFLTERIHRLTKARQHLLYLLHRLRVMSTTLPKLSKELPAWSHKCMPSPEVWK</sequence>
<dbReference type="Pfam" id="PF02212">
    <property type="entry name" value="GED"/>
    <property type="match status" value="1"/>
</dbReference>
<dbReference type="CDD" id="cd08771">
    <property type="entry name" value="DLP_1"/>
    <property type="match status" value="1"/>
</dbReference>
<organism evidence="9 10">
    <name type="scientific">Crocodylus porosus</name>
    <name type="common">Saltwater crocodile</name>
    <name type="synonym">Estuarine crocodile</name>
    <dbReference type="NCBI Taxonomy" id="8502"/>
    <lineage>
        <taxon>Eukaryota</taxon>
        <taxon>Metazoa</taxon>
        <taxon>Chordata</taxon>
        <taxon>Craniata</taxon>
        <taxon>Vertebrata</taxon>
        <taxon>Euteleostomi</taxon>
        <taxon>Archelosauria</taxon>
        <taxon>Archosauria</taxon>
        <taxon>Crocodylia</taxon>
        <taxon>Longirostres</taxon>
        <taxon>Crocodylidae</taxon>
        <taxon>Crocodylus</taxon>
    </lineage>
</organism>
<keyword evidence="2" id="KW-0963">Cytoplasm</keyword>
<dbReference type="GO" id="GO:0008017">
    <property type="term" value="F:microtubule binding"/>
    <property type="evidence" value="ECO:0007669"/>
    <property type="project" value="TreeGrafter"/>
</dbReference>
<proteinExistence type="inferred from homology"/>
<evidence type="ECO:0000256" key="4">
    <source>
        <dbReference type="ARBA" id="ARBA00023134"/>
    </source>
</evidence>
<dbReference type="FunFam" id="1.20.120.1240:FF:000007">
    <property type="entry name" value="Interferon-induced GTP-binding protein Mx1"/>
    <property type="match status" value="1"/>
</dbReference>
<dbReference type="InterPro" id="IPR020850">
    <property type="entry name" value="GED_dom"/>
</dbReference>
<dbReference type="GO" id="GO:0005874">
    <property type="term" value="C:microtubule"/>
    <property type="evidence" value="ECO:0007669"/>
    <property type="project" value="TreeGrafter"/>
</dbReference>
<dbReference type="InterPro" id="IPR027417">
    <property type="entry name" value="P-loop_NTPase"/>
</dbReference>
<dbReference type="InterPro" id="IPR045063">
    <property type="entry name" value="Dynamin_N"/>
</dbReference>
<dbReference type="InterPro" id="IPR019762">
    <property type="entry name" value="Dynamin_GTPase_CS"/>
</dbReference>
<dbReference type="InterPro" id="IPR003130">
    <property type="entry name" value="GED"/>
</dbReference>
<evidence type="ECO:0000259" key="7">
    <source>
        <dbReference type="PROSITE" id="PS51388"/>
    </source>
</evidence>
<dbReference type="InterPro" id="IPR030381">
    <property type="entry name" value="G_DYNAMIN_dom"/>
</dbReference>
<evidence type="ECO:0000256" key="2">
    <source>
        <dbReference type="ARBA" id="ARBA00022490"/>
    </source>
</evidence>
<dbReference type="GO" id="GO:0005886">
    <property type="term" value="C:plasma membrane"/>
    <property type="evidence" value="ECO:0007669"/>
    <property type="project" value="TreeGrafter"/>
</dbReference>
<reference evidence="9" key="1">
    <citation type="submission" date="2025-08" db="UniProtKB">
        <authorList>
            <consortium name="Ensembl"/>
        </authorList>
    </citation>
    <scope>IDENTIFICATION</scope>
</reference>
<feature type="domain" description="GED" evidence="7">
    <location>
        <begin position="701"/>
        <end position="792"/>
    </location>
</feature>
<evidence type="ECO:0000313" key="9">
    <source>
        <dbReference type="Ensembl" id="ENSCPRP00005023218.1"/>
    </source>
</evidence>
<dbReference type="PROSITE" id="PS51388">
    <property type="entry name" value="GED"/>
    <property type="match status" value="1"/>
</dbReference>
<dbReference type="Pfam" id="PF00350">
    <property type="entry name" value="Dynamin_N"/>
    <property type="match status" value="1"/>
</dbReference>
<dbReference type="GO" id="GO:0031623">
    <property type="term" value="P:receptor internalization"/>
    <property type="evidence" value="ECO:0007669"/>
    <property type="project" value="TreeGrafter"/>
</dbReference>
<dbReference type="Ensembl" id="ENSCPRT00005027099.1">
    <property type="protein sequence ID" value="ENSCPRP00005023218.1"/>
    <property type="gene ID" value="ENSCPRG00005016133.1"/>
</dbReference>
<evidence type="ECO:0000256" key="6">
    <source>
        <dbReference type="SAM" id="MobiDB-lite"/>
    </source>
</evidence>
<dbReference type="PANTHER" id="PTHR11566">
    <property type="entry name" value="DYNAMIN"/>
    <property type="match status" value="1"/>
</dbReference>
<evidence type="ECO:0000256" key="5">
    <source>
        <dbReference type="RuleBase" id="RU003932"/>
    </source>
</evidence>
<dbReference type="GO" id="GO:0005737">
    <property type="term" value="C:cytoplasm"/>
    <property type="evidence" value="ECO:0007669"/>
    <property type="project" value="UniProtKB-SubCell"/>
</dbReference>
<evidence type="ECO:0000313" key="10">
    <source>
        <dbReference type="Proteomes" id="UP000594220"/>
    </source>
</evidence>
<evidence type="ECO:0000259" key="8">
    <source>
        <dbReference type="PROSITE" id="PS51718"/>
    </source>
</evidence>
<dbReference type="Gene3D" id="3.40.50.300">
    <property type="entry name" value="P-loop containing nucleotide triphosphate hydrolases"/>
    <property type="match status" value="1"/>
</dbReference>
<feature type="region of interest" description="Disordered" evidence="6">
    <location>
        <begin position="1"/>
        <end position="20"/>
    </location>
</feature>
<name>A0A7M4FCZ0_CROPO</name>
<dbReference type="PRINTS" id="PR00195">
    <property type="entry name" value="DYNAMIN"/>
</dbReference>
<dbReference type="PROSITE" id="PS00410">
    <property type="entry name" value="G_DYNAMIN_1"/>
    <property type="match status" value="1"/>
</dbReference>
<dbReference type="GO" id="GO:0003924">
    <property type="term" value="F:GTPase activity"/>
    <property type="evidence" value="ECO:0007669"/>
    <property type="project" value="InterPro"/>
</dbReference>
<accession>A0A7M4FCZ0</accession>
<comment type="similarity">
    <text evidence="5">Belongs to the TRAFAC class dynamin-like GTPase superfamily. Dynamin/Fzo/YdjA family.</text>
</comment>
<protein>
    <submittedName>
        <fullName evidence="9">Interferon-induced GTP-binding protein Mx1-like</fullName>
    </submittedName>
</protein>
<keyword evidence="3 5" id="KW-0547">Nucleotide-binding</keyword>
<keyword evidence="10" id="KW-1185">Reference proteome</keyword>
<dbReference type="GO" id="GO:0005634">
    <property type="term" value="C:nucleus"/>
    <property type="evidence" value="ECO:0007669"/>
    <property type="project" value="TreeGrafter"/>
</dbReference>
<gene>
    <name evidence="9" type="primary">LOC109305835</name>
</gene>
<dbReference type="InterPro" id="IPR000375">
    <property type="entry name" value="Dynamin_stalk"/>
</dbReference>
<dbReference type="AlphaFoldDB" id="A0A7M4FCZ0"/>
<dbReference type="InterPro" id="IPR001401">
    <property type="entry name" value="Dynamin_GTPase"/>
</dbReference>
<dbReference type="PANTHER" id="PTHR11566:SF231">
    <property type="entry name" value="INTERFERON-INDUCED GTP-BINDING PROTEIN MX"/>
    <property type="match status" value="1"/>
</dbReference>
<dbReference type="FunFam" id="3.40.50.300:FF:000621">
    <property type="entry name" value="Interferon-induced GTP-binding protein Mx1"/>
    <property type="match status" value="1"/>
</dbReference>
<dbReference type="Proteomes" id="UP000594220">
    <property type="component" value="Unplaced"/>
</dbReference>
<dbReference type="GO" id="GO:0005525">
    <property type="term" value="F:GTP binding"/>
    <property type="evidence" value="ECO:0007669"/>
    <property type="project" value="UniProtKB-KW"/>
</dbReference>
<dbReference type="SMART" id="SM00302">
    <property type="entry name" value="GED"/>
    <property type="match status" value="1"/>
</dbReference>
<feature type="region of interest" description="Disordered" evidence="6">
    <location>
        <begin position="75"/>
        <end position="96"/>
    </location>
</feature>
<keyword evidence="4 5" id="KW-0342">GTP-binding</keyword>
<dbReference type="SUPFAM" id="SSF52540">
    <property type="entry name" value="P-loop containing nucleoside triphosphate hydrolases"/>
    <property type="match status" value="1"/>
</dbReference>
<dbReference type="GO" id="GO:0016185">
    <property type="term" value="P:synaptic vesicle budding from presynaptic endocytic zone membrane"/>
    <property type="evidence" value="ECO:0007669"/>
    <property type="project" value="TreeGrafter"/>
</dbReference>
<dbReference type="SMART" id="SM00053">
    <property type="entry name" value="DYNc"/>
    <property type="match status" value="1"/>
</dbReference>
<dbReference type="GeneTree" id="ENSGT00940000155686"/>
<dbReference type="GO" id="GO:0098793">
    <property type="term" value="C:presynapse"/>
    <property type="evidence" value="ECO:0007669"/>
    <property type="project" value="GOC"/>
</dbReference>
<evidence type="ECO:0000256" key="3">
    <source>
        <dbReference type="ARBA" id="ARBA00022741"/>
    </source>
</evidence>
<evidence type="ECO:0000256" key="1">
    <source>
        <dbReference type="ARBA" id="ARBA00004496"/>
    </source>
</evidence>
<dbReference type="GO" id="GO:0051607">
    <property type="term" value="P:defense response to virus"/>
    <property type="evidence" value="ECO:0007669"/>
    <property type="project" value="TreeGrafter"/>
</dbReference>
<dbReference type="Gene3D" id="1.20.120.1240">
    <property type="entry name" value="Dynamin, middle domain"/>
    <property type="match status" value="1"/>
</dbReference>
<dbReference type="InterPro" id="IPR022812">
    <property type="entry name" value="Dynamin"/>
</dbReference>
<feature type="domain" description="Dynamin-type G" evidence="8">
    <location>
        <begin position="189"/>
        <end position="462"/>
    </location>
</feature>
<dbReference type="Pfam" id="PF01031">
    <property type="entry name" value="Dynamin_M"/>
    <property type="match status" value="1"/>
</dbReference>